<gene>
    <name evidence="2" type="ORF">FC80_GL000915</name>
</gene>
<dbReference type="OrthoDB" id="2067339at2"/>
<accession>A0A0R2CRJ0</accession>
<feature type="transmembrane region" description="Helical" evidence="1">
    <location>
        <begin position="56"/>
        <end position="76"/>
    </location>
</feature>
<dbReference type="Proteomes" id="UP000051131">
    <property type="component" value="Unassembled WGS sequence"/>
</dbReference>
<dbReference type="PATRIC" id="fig|1423729.3.peg.925"/>
<protein>
    <recommendedName>
        <fullName evidence="4">DUF998 domain-containing protein</fullName>
    </recommendedName>
</protein>
<dbReference type="AlphaFoldDB" id="A0A0R2CRJ0"/>
<evidence type="ECO:0000256" key="1">
    <source>
        <dbReference type="SAM" id="Phobius"/>
    </source>
</evidence>
<keyword evidence="1" id="KW-1133">Transmembrane helix</keyword>
<feature type="transmembrane region" description="Helical" evidence="1">
    <location>
        <begin position="120"/>
        <end position="144"/>
    </location>
</feature>
<keyword evidence="1" id="KW-0812">Transmembrane</keyword>
<organism evidence="2 3">
    <name type="scientific">Liquorilactobacillus cacaonum DSM 21116</name>
    <dbReference type="NCBI Taxonomy" id="1423729"/>
    <lineage>
        <taxon>Bacteria</taxon>
        <taxon>Bacillati</taxon>
        <taxon>Bacillota</taxon>
        <taxon>Bacilli</taxon>
        <taxon>Lactobacillales</taxon>
        <taxon>Lactobacillaceae</taxon>
        <taxon>Liquorilactobacillus</taxon>
    </lineage>
</organism>
<reference evidence="2 3" key="1">
    <citation type="journal article" date="2015" name="Genome Announc.">
        <title>Expanding the biotechnology potential of lactobacilli through comparative genomics of 213 strains and associated genera.</title>
        <authorList>
            <person name="Sun Z."/>
            <person name="Harris H.M."/>
            <person name="McCann A."/>
            <person name="Guo C."/>
            <person name="Argimon S."/>
            <person name="Zhang W."/>
            <person name="Yang X."/>
            <person name="Jeffery I.B."/>
            <person name="Cooney J.C."/>
            <person name="Kagawa T.F."/>
            <person name="Liu W."/>
            <person name="Song Y."/>
            <person name="Salvetti E."/>
            <person name="Wrobel A."/>
            <person name="Rasinkangas P."/>
            <person name="Parkhill J."/>
            <person name="Rea M.C."/>
            <person name="O'Sullivan O."/>
            <person name="Ritari J."/>
            <person name="Douillard F.P."/>
            <person name="Paul Ross R."/>
            <person name="Yang R."/>
            <person name="Briner A.E."/>
            <person name="Felis G.E."/>
            <person name="de Vos W.M."/>
            <person name="Barrangou R."/>
            <person name="Klaenhammer T.R."/>
            <person name="Caufield P.W."/>
            <person name="Cui Y."/>
            <person name="Zhang H."/>
            <person name="O'Toole P.W."/>
        </authorList>
    </citation>
    <scope>NUCLEOTIDE SEQUENCE [LARGE SCALE GENOMIC DNA]</scope>
    <source>
        <strain evidence="2 3">DSM 21116</strain>
    </source>
</reference>
<feature type="transmembrane region" description="Helical" evidence="1">
    <location>
        <begin position="156"/>
        <end position="180"/>
    </location>
</feature>
<keyword evidence="3" id="KW-1185">Reference proteome</keyword>
<comment type="caution">
    <text evidence="2">The sequence shown here is derived from an EMBL/GenBank/DDBJ whole genome shotgun (WGS) entry which is preliminary data.</text>
</comment>
<feature type="transmembrane region" description="Helical" evidence="1">
    <location>
        <begin position="192"/>
        <end position="214"/>
    </location>
</feature>
<evidence type="ECO:0000313" key="3">
    <source>
        <dbReference type="Proteomes" id="UP000051131"/>
    </source>
</evidence>
<feature type="transmembrane region" description="Helical" evidence="1">
    <location>
        <begin position="88"/>
        <end position="108"/>
    </location>
</feature>
<dbReference type="EMBL" id="AYZE01000014">
    <property type="protein sequence ID" value="KRM90921.1"/>
    <property type="molecule type" value="Genomic_DNA"/>
</dbReference>
<sequence length="215" mass="24611">MIKKIWYMYVELSFIIMIIVICREIMLPFVLGIFSTHNHVALLSDFGSPGMPTRHFFKRWEFIDGILFILGTPFYYQYLKIINKKMARYFIILVSIYGIGDCTFTALFDYSGSYFANWHSMLHALGSIVGCGALFIANILLILLLMNDGKSNIAKFFCKTQLLSILACILCLLFENFPLLGSTLQMIGLDGLYLPLLVLGIYNIKILVVNTFFFK</sequence>
<keyword evidence="1" id="KW-0472">Membrane</keyword>
<proteinExistence type="predicted"/>
<feature type="transmembrane region" description="Helical" evidence="1">
    <location>
        <begin position="12"/>
        <end position="36"/>
    </location>
</feature>
<evidence type="ECO:0008006" key="4">
    <source>
        <dbReference type="Google" id="ProtNLM"/>
    </source>
</evidence>
<dbReference type="RefSeq" id="WP_057829138.1">
    <property type="nucleotide sequence ID" value="NZ_AYZE01000014.1"/>
</dbReference>
<evidence type="ECO:0000313" key="2">
    <source>
        <dbReference type="EMBL" id="KRM90921.1"/>
    </source>
</evidence>
<name>A0A0R2CRJ0_9LACO</name>